<sequence length="182" mass="20387">MKTIAVFVGSLRKESLNRKLAQALEKLAEGKLKFNWVELADLPHYNDDLWENPPASVTTLKQQVTDADGVLFVTPEYNRNFSSILKDAVDWATRPYGQNVWIGKPSAVIGTSLGQIGTAIGQNHLRLQLLVAGTIVMQMPEAYIQWKPESFSADHQITNAETKKFLEGYLDSFANWIERHGG</sequence>
<dbReference type="InterPro" id="IPR050712">
    <property type="entry name" value="NAD(P)H-dep_reductase"/>
</dbReference>
<name>A0ABW4R650_9RHOB</name>
<dbReference type="RefSeq" id="WP_379140751.1">
    <property type="nucleotide sequence ID" value="NZ_JBHUEN010000014.1"/>
</dbReference>
<evidence type="ECO:0000259" key="1">
    <source>
        <dbReference type="Pfam" id="PF03358"/>
    </source>
</evidence>
<keyword evidence="3" id="KW-1185">Reference proteome</keyword>
<dbReference type="PANTHER" id="PTHR30543:SF21">
    <property type="entry name" value="NAD(P)H-DEPENDENT FMN REDUCTASE LOT6"/>
    <property type="match status" value="1"/>
</dbReference>
<dbReference type="Pfam" id="PF03358">
    <property type="entry name" value="FMN_red"/>
    <property type="match status" value="1"/>
</dbReference>
<dbReference type="EC" id="1.-.-.-" evidence="2"/>
<protein>
    <submittedName>
        <fullName evidence="2">NADPH-dependent FMN reductase</fullName>
        <ecNumber evidence="2">1.-.-.-</ecNumber>
    </submittedName>
</protein>
<dbReference type="InterPro" id="IPR029039">
    <property type="entry name" value="Flavoprotein-like_sf"/>
</dbReference>
<accession>A0ABW4R650</accession>
<feature type="domain" description="NADPH-dependent FMN reductase-like" evidence="1">
    <location>
        <begin position="4"/>
        <end position="142"/>
    </location>
</feature>
<reference evidence="3" key="1">
    <citation type="journal article" date="2019" name="Int. J. Syst. Evol. Microbiol.">
        <title>The Global Catalogue of Microorganisms (GCM) 10K type strain sequencing project: providing services to taxonomists for standard genome sequencing and annotation.</title>
        <authorList>
            <consortium name="The Broad Institute Genomics Platform"/>
            <consortium name="The Broad Institute Genome Sequencing Center for Infectious Disease"/>
            <person name="Wu L."/>
            <person name="Ma J."/>
        </authorList>
    </citation>
    <scope>NUCLEOTIDE SEQUENCE [LARGE SCALE GENOMIC DNA]</scope>
    <source>
        <strain evidence="3">CCUG 56029</strain>
    </source>
</reference>
<dbReference type="EMBL" id="JBHUEN010000014">
    <property type="protein sequence ID" value="MFD1881148.1"/>
    <property type="molecule type" value="Genomic_DNA"/>
</dbReference>
<dbReference type="Gene3D" id="3.40.50.360">
    <property type="match status" value="1"/>
</dbReference>
<keyword evidence="2" id="KW-0560">Oxidoreductase</keyword>
<gene>
    <name evidence="2" type="ORF">ACFSCT_05390</name>
</gene>
<dbReference type="Proteomes" id="UP001597213">
    <property type="component" value="Unassembled WGS sequence"/>
</dbReference>
<dbReference type="GO" id="GO:0016491">
    <property type="term" value="F:oxidoreductase activity"/>
    <property type="evidence" value="ECO:0007669"/>
    <property type="project" value="UniProtKB-KW"/>
</dbReference>
<dbReference type="PANTHER" id="PTHR30543">
    <property type="entry name" value="CHROMATE REDUCTASE"/>
    <property type="match status" value="1"/>
</dbReference>
<evidence type="ECO:0000313" key="3">
    <source>
        <dbReference type="Proteomes" id="UP001597213"/>
    </source>
</evidence>
<organism evidence="2 3">
    <name type="scientific">Paracoccus pacificus</name>
    <dbReference type="NCBI Taxonomy" id="1463598"/>
    <lineage>
        <taxon>Bacteria</taxon>
        <taxon>Pseudomonadati</taxon>
        <taxon>Pseudomonadota</taxon>
        <taxon>Alphaproteobacteria</taxon>
        <taxon>Rhodobacterales</taxon>
        <taxon>Paracoccaceae</taxon>
        <taxon>Paracoccus</taxon>
    </lineage>
</organism>
<proteinExistence type="predicted"/>
<comment type="caution">
    <text evidence="2">The sequence shown here is derived from an EMBL/GenBank/DDBJ whole genome shotgun (WGS) entry which is preliminary data.</text>
</comment>
<dbReference type="SUPFAM" id="SSF52218">
    <property type="entry name" value="Flavoproteins"/>
    <property type="match status" value="1"/>
</dbReference>
<dbReference type="InterPro" id="IPR005025">
    <property type="entry name" value="FMN_Rdtase-like_dom"/>
</dbReference>
<evidence type="ECO:0000313" key="2">
    <source>
        <dbReference type="EMBL" id="MFD1881148.1"/>
    </source>
</evidence>